<dbReference type="EMBL" id="JAVTLL010000002">
    <property type="protein sequence ID" value="MDT7839670.1"/>
    <property type="molecule type" value="Genomic_DNA"/>
</dbReference>
<feature type="compositionally biased region" description="Basic and acidic residues" evidence="1">
    <location>
        <begin position="93"/>
        <end position="102"/>
    </location>
</feature>
<keyword evidence="4" id="KW-1185">Reference proteome</keyword>
<evidence type="ECO:0008006" key="5">
    <source>
        <dbReference type="Google" id="ProtNLM"/>
    </source>
</evidence>
<dbReference type="Proteomes" id="UP001257948">
    <property type="component" value="Unassembled WGS sequence"/>
</dbReference>
<evidence type="ECO:0000256" key="2">
    <source>
        <dbReference type="SAM" id="Phobius"/>
    </source>
</evidence>
<protein>
    <recommendedName>
        <fullName evidence="5">Secreted protein</fullName>
    </recommendedName>
</protein>
<keyword evidence="2" id="KW-0472">Membrane</keyword>
<feature type="transmembrane region" description="Helical" evidence="2">
    <location>
        <begin position="12"/>
        <end position="35"/>
    </location>
</feature>
<keyword evidence="2" id="KW-0812">Transmembrane</keyword>
<dbReference type="RefSeq" id="WP_314197631.1">
    <property type="nucleotide sequence ID" value="NZ_JAVTLL010000002.1"/>
</dbReference>
<evidence type="ECO:0000256" key="1">
    <source>
        <dbReference type="SAM" id="MobiDB-lite"/>
    </source>
</evidence>
<feature type="region of interest" description="Disordered" evidence="1">
    <location>
        <begin position="82"/>
        <end position="102"/>
    </location>
</feature>
<proteinExistence type="predicted"/>
<keyword evidence="2" id="KW-1133">Transmembrane helix</keyword>
<gene>
    <name evidence="3" type="ORF">RQC66_02880</name>
</gene>
<sequence>MRALVEAATGFPVILCTTALIVVVGFWLLVGRGAAVDGAGRRALRRPVADVCCYDRCTDSSPTKPDPAAAQHVAGPPEPRITFARTAPCPSHKSRDSPIDTSEARRLIARLDEHESAENPAISAIIPWILVAHGHG</sequence>
<accession>A0ABU3LKA0</accession>
<comment type="caution">
    <text evidence="3">The sequence shown here is derived from an EMBL/GenBank/DDBJ whole genome shotgun (WGS) entry which is preliminary data.</text>
</comment>
<evidence type="ECO:0000313" key="3">
    <source>
        <dbReference type="EMBL" id="MDT7839670.1"/>
    </source>
</evidence>
<organism evidence="3 4">
    <name type="scientific">Streptomyces justiciae</name>
    <dbReference type="NCBI Taxonomy" id="2780140"/>
    <lineage>
        <taxon>Bacteria</taxon>
        <taxon>Bacillati</taxon>
        <taxon>Actinomycetota</taxon>
        <taxon>Actinomycetes</taxon>
        <taxon>Kitasatosporales</taxon>
        <taxon>Streptomycetaceae</taxon>
        <taxon>Streptomyces</taxon>
    </lineage>
</organism>
<reference evidence="4" key="1">
    <citation type="submission" date="2023-07" db="EMBL/GenBank/DDBJ databases">
        <title>Draft genome sequence of the endophytic actinobacterium Streptomyces justiciae WPN32, a potential antibiotic producer.</title>
        <authorList>
            <person name="Yasawong M."/>
            <person name="Pana W."/>
            <person name="Ganta P."/>
            <person name="Santapan N."/>
            <person name="Songngamsuk T."/>
            <person name="Phatcharaharikarn M."/>
            <person name="Kerdtoob S."/>
            <person name="Nantapong N."/>
        </authorList>
    </citation>
    <scope>NUCLEOTIDE SEQUENCE [LARGE SCALE GENOMIC DNA]</scope>
    <source>
        <strain evidence="4">WPN32</strain>
    </source>
</reference>
<evidence type="ECO:0000313" key="4">
    <source>
        <dbReference type="Proteomes" id="UP001257948"/>
    </source>
</evidence>
<name>A0ABU3LKA0_9ACTN</name>